<keyword evidence="14" id="KW-0472">Membrane</keyword>
<evidence type="ECO:0000256" key="7">
    <source>
        <dbReference type="ARBA" id="ARBA00022679"/>
    </source>
</evidence>
<protein>
    <recommendedName>
        <fullName evidence="6">RING-type E3 ubiquitin transferase</fullName>
        <ecNumber evidence="6">2.3.2.27</ecNumber>
    </recommendedName>
</protein>
<dbReference type="Pfam" id="PF01363">
    <property type="entry name" value="FYVE"/>
    <property type="match status" value="1"/>
</dbReference>
<dbReference type="EMBL" id="JABEYC010000035">
    <property type="protein sequence ID" value="KAF4984076.1"/>
    <property type="molecule type" value="Genomic_DNA"/>
</dbReference>
<dbReference type="AlphaFoldDB" id="A0A8H4XQ81"/>
<comment type="pathway">
    <text evidence="5">Protein modification; protein ubiquitination.</text>
</comment>
<accession>A0A8H4XQ81</accession>
<feature type="compositionally biased region" description="Polar residues" evidence="18">
    <location>
        <begin position="88"/>
        <end position="97"/>
    </location>
</feature>
<feature type="compositionally biased region" description="Polar residues" evidence="18">
    <location>
        <begin position="203"/>
        <end position="226"/>
    </location>
</feature>
<feature type="domain" description="RING-type" evidence="19">
    <location>
        <begin position="469"/>
        <end position="511"/>
    </location>
</feature>
<evidence type="ECO:0000256" key="1">
    <source>
        <dbReference type="ARBA" id="ARBA00000900"/>
    </source>
</evidence>
<evidence type="ECO:0000256" key="17">
    <source>
        <dbReference type="PROSITE-ProRule" id="PRU00175"/>
    </source>
</evidence>
<dbReference type="OrthoDB" id="660555at2759"/>
<dbReference type="Gene3D" id="3.30.40.10">
    <property type="entry name" value="Zinc/RING finger domain, C3HC4 (zinc finger)"/>
    <property type="match status" value="2"/>
</dbReference>
<keyword evidence="13" id="KW-0862">Zinc</keyword>
<feature type="compositionally biased region" description="Basic and acidic residues" evidence="18">
    <location>
        <begin position="39"/>
        <end position="48"/>
    </location>
</feature>
<evidence type="ECO:0000313" key="20">
    <source>
        <dbReference type="EMBL" id="KAF4984076.1"/>
    </source>
</evidence>
<keyword evidence="8" id="KW-0519">Myristate</keyword>
<evidence type="ECO:0000256" key="10">
    <source>
        <dbReference type="ARBA" id="ARBA00022753"/>
    </source>
</evidence>
<feature type="region of interest" description="Disordered" evidence="18">
    <location>
        <begin position="74"/>
        <end position="269"/>
    </location>
</feature>
<evidence type="ECO:0000256" key="15">
    <source>
        <dbReference type="ARBA" id="ARBA00023228"/>
    </source>
</evidence>
<dbReference type="PANTHER" id="PTHR46661">
    <property type="entry name" value="E3 UBIQUITIN-PROTEIN LIGASE ZNRF1-LIKE PROTEIN"/>
    <property type="match status" value="1"/>
</dbReference>
<keyword evidence="7" id="KW-0808">Transferase</keyword>
<dbReference type="SUPFAM" id="SSF57850">
    <property type="entry name" value="RING/U-box"/>
    <property type="match status" value="1"/>
</dbReference>
<evidence type="ECO:0000256" key="2">
    <source>
        <dbReference type="ARBA" id="ARBA00004170"/>
    </source>
</evidence>
<reference evidence="20" key="1">
    <citation type="journal article" date="2020" name="BMC Genomics">
        <title>Correction to: Identification and distribution of gene clusters required for synthesis of sphingolipid metabolism inhibitors in diverse species of the filamentous fungus Fusarium.</title>
        <authorList>
            <person name="Kim H.S."/>
            <person name="Lohmar J.M."/>
            <person name="Busman M."/>
            <person name="Brown D.W."/>
            <person name="Naumann T.A."/>
            <person name="Divon H.H."/>
            <person name="Lysoe E."/>
            <person name="Uhlig S."/>
            <person name="Proctor R.H."/>
        </authorList>
    </citation>
    <scope>NUCLEOTIDE SEQUENCE</scope>
    <source>
        <strain evidence="20">NRRL 22465</strain>
    </source>
</reference>
<evidence type="ECO:0000256" key="12">
    <source>
        <dbReference type="ARBA" id="ARBA00022786"/>
    </source>
</evidence>
<feature type="compositionally biased region" description="Gly residues" evidence="18">
    <location>
        <begin position="430"/>
        <end position="442"/>
    </location>
</feature>
<evidence type="ECO:0000256" key="5">
    <source>
        <dbReference type="ARBA" id="ARBA00004906"/>
    </source>
</evidence>
<dbReference type="Pfam" id="PF13639">
    <property type="entry name" value="zf-RING_2"/>
    <property type="match status" value="1"/>
</dbReference>
<dbReference type="SMART" id="SM00184">
    <property type="entry name" value="RING"/>
    <property type="match status" value="1"/>
</dbReference>
<proteinExistence type="predicted"/>
<keyword evidence="21" id="KW-1185">Reference proteome</keyword>
<dbReference type="EC" id="2.3.2.27" evidence="6"/>
<dbReference type="GO" id="GO:0070936">
    <property type="term" value="P:protein K48-linked ubiquitination"/>
    <property type="evidence" value="ECO:0007669"/>
    <property type="project" value="TreeGrafter"/>
</dbReference>
<evidence type="ECO:0000256" key="14">
    <source>
        <dbReference type="ARBA" id="ARBA00023136"/>
    </source>
</evidence>
<feature type="compositionally biased region" description="Polar residues" evidence="18">
    <location>
        <begin position="155"/>
        <end position="169"/>
    </location>
</feature>
<dbReference type="GO" id="GO:0043161">
    <property type="term" value="P:proteasome-mediated ubiquitin-dependent protein catabolic process"/>
    <property type="evidence" value="ECO:0007669"/>
    <property type="project" value="TreeGrafter"/>
</dbReference>
<evidence type="ECO:0000256" key="16">
    <source>
        <dbReference type="ARBA" id="ARBA00023288"/>
    </source>
</evidence>
<evidence type="ECO:0000256" key="13">
    <source>
        <dbReference type="ARBA" id="ARBA00022833"/>
    </source>
</evidence>
<keyword evidence="11 17" id="KW-0863">Zinc-finger</keyword>
<feature type="compositionally biased region" description="Polar residues" evidence="18">
    <location>
        <begin position="355"/>
        <end position="379"/>
    </location>
</feature>
<evidence type="ECO:0000256" key="18">
    <source>
        <dbReference type="SAM" id="MobiDB-lite"/>
    </source>
</evidence>
<feature type="region of interest" description="Disordered" evidence="18">
    <location>
        <begin position="326"/>
        <end position="385"/>
    </location>
</feature>
<dbReference type="GO" id="GO:0016020">
    <property type="term" value="C:membrane"/>
    <property type="evidence" value="ECO:0007669"/>
    <property type="project" value="UniProtKB-SubCell"/>
</dbReference>
<evidence type="ECO:0000313" key="21">
    <source>
        <dbReference type="Proteomes" id="UP000635477"/>
    </source>
</evidence>
<dbReference type="PANTHER" id="PTHR46661:SF4">
    <property type="entry name" value="RING-TYPE DOMAIN-CONTAINING PROTEIN"/>
    <property type="match status" value="1"/>
</dbReference>
<dbReference type="GO" id="GO:0005768">
    <property type="term" value="C:endosome"/>
    <property type="evidence" value="ECO:0007669"/>
    <property type="project" value="UniProtKB-SubCell"/>
</dbReference>
<feature type="compositionally biased region" description="Low complexity" evidence="18">
    <location>
        <begin position="24"/>
        <end position="38"/>
    </location>
</feature>
<dbReference type="InterPro" id="IPR011011">
    <property type="entry name" value="Znf_FYVE_PHD"/>
</dbReference>
<dbReference type="SMART" id="SM00064">
    <property type="entry name" value="FYVE"/>
    <property type="match status" value="1"/>
</dbReference>
<dbReference type="InterPro" id="IPR051878">
    <property type="entry name" value="ZNRF_ubiq-protein_ligase"/>
</dbReference>
<gene>
    <name evidence="20" type="ORF">FZEAL_655</name>
</gene>
<dbReference type="PROSITE" id="PS50089">
    <property type="entry name" value="ZF_RING_2"/>
    <property type="match status" value="1"/>
</dbReference>
<evidence type="ECO:0000256" key="3">
    <source>
        <dbReference type="ARBA" id="ARBA00004177"/>
    </source>
</evidence>
<feature type="region of interest" description="Disordered" evidence="18">
    <location>
        <begin position="1"/>
        <end position="48"/>
    </location>
</feature>
<feature type="region of interest" description="Disordered" evidence="18">
    <location>
        <begin position="425"/>
        <end position="447"/>
    </location>
</feature>
<comment type="subcellular location">
    <subcellularLocation>
        <location evidence="3">Endosome</location>
    </subcellularLocation>
    <subcellularLocation>
        <location evidence="4">Lysosome</location>
    </subcellularLocation>
    <subcellularLocation>
        <location evidence="2">Membrane</location>
        <topology evidence="2">Peripheral membrane protein</topology>
    </subcellularLocation>
</comment>
<keyword evidence="15" id="KW-0458">Lysosome</keyword>
<dbReference type="CDD" id="cd16489">
    <property type="entry name" value="mRING-CH-C4HC2H_ZNRF"/>
    <property type="match status" value="1"/>
</dbReference>
<evidence type="ECO:0000259" key="19">
    <source>
        <dbReference type="PROSITE" id="PS50089"/>
    </source>
</evidence>
<name>A0A8H4XQ81_9HYPO</name>
<evidence type="ECO:0000256" key="11">
    <source>
        <dbReference type="ARBA" id="ARBA00022771"/>
    </source>
</evidence>
<keyword evidence="10" id="KW-0967">Endosome</keyword>
<dbReference type="InterPro" id="IPR000306">
    <property type="entry name" value="Znf_FYVE"/>
</dbReference>
<sequence length="517" mass="56070">MASPSGASGQFASESARDYDALVSSDSESSGSFDSDAVASDHDHDHDPICSWRTSRFYDLECSRFFDCPSHTVERSLSDHGSVHQESIHSTGSLESSHPNDDRDEPTDHAARFTDEELAQVDSDRGIASSPSRGGDTYIYQEGAVDSGADITDDPANSPTTHSPGQSLAIQRPTEAFEPGSSSRDNRSEQTESQNIPPEHSQDGNMSSNQWSNSAGGSGHQWTWTAPSRERMDAPLPSPQRGGALEEAQPALRRPSRQSTTSEPPRWQPDVEVTYCPICHTQFSFFVRKHHCRIIIPYPYIVQAPGSVVPRQQSLLVDGLGAGYFDGPSSSGSSPGPAYRQRSGTHQTPIERLLSTVQGSSPSSYPNRYGTQGESSSRQRALPPTPQIAEEDECPICHHELPSQGLPNAEDLRESHITTCIQTHSTYGTPRGGGGGGGGDEGGAPAAPRRTGMYTYLATEKDCIDDAECTICLEEFTVGVAMARLECLCRFHRACISSWFVKHPGRCPVHQHDGFGY</sequence>
<dbReference type="InterPro" id="IPR013083">
    <property type="entry name" value="Znf_RING/FYVE/PHD"/>
</dbReference>
<dbReference type="GO" id="GO:0061630">
    <property type="term" value="F:ubiquitin protein ligase activity"/>
    <property type="evidence" value="ECO:0007669"/>
    <property type="project" value="UniProtKB-EC"/>
</dbReference>
<evidence type="ECO:0000256" key="9">
    <source>
        <dbReference type="ARBA" id="ARBA00022723"/>
    </source>
</evidence>
<dbReference type="GO" id="GO:0008270">
    <property type="term" value="F:zinc ion binding"/>
    <property type="evidence" value="ECO:0007669"/>
    <property type="project" value="UniProtKB-KW"/>
</dbReference>
<feature type="compositionally biased region" description="Basic and acidic residues" evidence="18">
    <location>
        <begin position="74"/>
        <end position="87"/>
    </location>
</feature>
<evidence type="ECO:0000256" key="4">
    <source>
        <dbReference type="ARBA" id="ARBA00004371"/>
    </source>
</evidence>
<dbReference type="Proteomes" id="UP000635477">
    <property type="component" value="Unassembled WGS sequence"/>
</dbReference>
<feature type="compositionally biased region" description="Basic and acidic residues" evidence="18">
    <location>
        <begin position="98"/>
        <end position="115"/>
    </location>
</feature>
<keyword evidence="12" id="KW-0833">Ubl conjugation pathway</keyword>
<evidence type="ECO:0000256" key="8">
    <source>
        <dbReference type="ARBA" id="ARBA00022707"/>
    </source>
</evidence>
<keyword evidence="16" id="KW-0449">Lipoprotein</keyword>
<dbReference type="InterPro" id="IPR001841">
    <property type="entry name" value="Znf_RING"/>
</dbReference>
<keyword evidence="9" id="KW-0479">Metal-binding</keyword>
<feature type="compositionally biased region" description="Polar residues" evidence="18">
    <location>
        <begin position="1"/>
        <end position="13"/>
    </location>
</feature>
<reference evidence="20" key="2">
    <citation type="submission" date="2020-05" db="EMBL/GenBank/DDBJ databases">
        <authorList>
            <person name="Kim H.-S."/>
            <person name="Proctor R.H."/>
            <person name="Brown D.W."/>
        </authorList>
    </citation>
    <scope>NUCLEOTIDE SEQUENCE</scope>
    <source>
        <strain evidence="20">NRRL 22465</strain>
    </source>
</reference>
<organism evidence="20 21">
    <name type="scientific">Fusarium zealandicum</name>
    <dbReference type="NCBI Taxonomy" id="1053134"/>
    <lineage>
        <taxon>Eukaryota</taxon>
        <taxon>Fungi</taxon>
        <taxon>Dikarya</taxon>
        <taxon>Ascomycota</taxon>
        <taxon>Pezizomycotina</taxon>
        <taxon>Sordariomycetes</taxon>
        <taxon>Hypocreomycetidae</taxon>
        <taxon>Hypocreales</taxon>
        <taxon>Nectriaceae</taxon>
        <taxon>Fusarium</taxon>
        <taxon>Fusarium staphyleae species complex</taxon>
    </lineage>
</organism>
<comment type="caution">
    <text evidence="20">The sequence shown here is derived from an EMBL/GenBank/DDBJ whole genome shotgun (WGS) entry which is preliminary data.</text>
</comment>
<feature type="compositionally biased region" description="Low complexity" evidence="18">
    <location>
        <begin position="327"/>
        <end position="337"/>
    </location>
</feature>
<dbReference type="SUPFAM" id="SSF57903">
    <property type="entry name" value="FYVE/PHD zinc finger"/>
    <property type="match status" value="1"/>
</dbReference>
<comment type="catalytic activity">
    <reaction evidence="1">
        <text>S-ubiquitinyl-[E2 ubiquitin-conjugating enzyme]-L-cysteine + [acceptor protein]-L-lysine = [E2 ubiquitin-conjugating enzyme]-L-cysteine + N(6)-ubiquitinyl-[acceptor protein]-L-lysine.</text>
        <dbReference type="EC" id="2.3.2.27"/>
    </reaction>
</comment>
<evidence type="ECO:0000256" key="6">
    <source>
        <dbReference type="ARBA" id="ARBA00012483"/>
    </source>
</evidence>